<dbReference type="InterPro" id="IPR052337">
    <property type="entry name" value="SAT4-like"/>
</dbReference>
<feature type="transmembrane region" description="Helical" evidence="6">
    <location>
        <begin position="132"/>
        <end position="151"/>
    </location>
</feature>
<dbReference type="GO" id="GO:0016020">
    <property type="term" value="C:membrane"/>
    <property type="evidence" value="ECO:0007669"/>
    <property type="project" value="UniProtKB-SubCell"/>
</dbReference>
<feature type="domain" description="Rhodopsin" evidence="7">
    <location>
        <begin position="38"/>
        <end position="277"/>
    </location>
</feature>
<comment type="subcellular location">
    <subcellularLocation>
        <location evidence="1">Membrane</location>
        <topology evidence="1">Multi-pass membrane protein</topology>
    </subcellularLocation>
</comment>
<dbReference type="Proteomes" id="UP001187682">
    <property type="component" value="Unassembled WGS sequence"/>
</dbReference>
<dbReference type="Pfam" id="PF20684">
    <property type="entry name" value="Fung_rhodopsin"/>
    <property type="match status" value="1"/>
</dbReference>
<evidence type="ECO:0000259" key="7">
    <source>
        <dbReference type="Pfam" id="PF20684"/>
    </source>
</evidence>
<feature type="transmembrane region" description="Helical" evidence="6">
    <location>
        <begin position="94"/>
        <end position="120"/>
    </location>
</feature>
<keyword evidence="2 6" id="KW-0812">Transmembrane</keyword>
<dbReference type="EMBL" id="ONZQ02000005">
    <property type="protein sequence ID" value="SPO01766.1"/>
    <property type="molecule type" value="Genomic_DNA"/>
</dbReference>
<evidence type="ECO:0000313" key="8">
    <source>
        <dbReference type="EMBL" id="SPO01766.1"/>
    </source>
</evidence>
<gene>
    <name evidence="8" type="ORF">DNG_04439</name>
</gene>
<keyword evidence="3 6" id="KW-1133">Transmembrane helix</keyword>
<feature type="transmembrane region" description="Helical" evidence="6">
    <location>
        <begin position="20"/>
        <end position="42"/>
    </location>
</feature>
<evidence type="ECO:0000313" key="9">
    <source>
        <dbReference type="Proteomes" id="UP001187682"/>
    </source>
</evidence>
<sequence length="382" mass="42277">MDTPPVNVPITHISAHYARLHAIVITLLLALSILLVGARVYSRYSALHRLNLDDWIISAGFMFAFGNWTSLIYASRQRLEYDDIIPASVLRTLAPLSVVSALLSTWAVALIKTSIAVMLLRFQKTKVWEISLYILIALQVIVAVFLTILQTTRCVPINANWDPTVPNARCLGDNAFRISLTVGSVIVIATDVILSLMPIAFLRNMRHPLRDRIVIGGLMSLGVVASAASVVKTVVIQKYSRDPRDDPIGTGIAISLWASIEEQLGIIAACVPCLKAFSHRLLARMGLASSYKARRSFGSYNRYGGDSLTHNRVASRLRGETTTTIHASRNHKWTEVDEEVLVHRPDHDGILRETEVEIEMSRPERSVAPEARIGLSNLRKGS</sequence>
<accession>A0AAE8MW50</accession>
<dbReference type="PANTHER" id="PTHR33048:SF129">
    <property type="entry name" value="INTEGRAL MEMBRANE PROTEIN-RELATED"/>
    <property type="match status" value="1"/>
</dbReference>
<feature type="transmembrane region" description="Helical" evidence="6">
    <location>
        <begin position="54"/>
        <end position="74"/>
    </location>
</feature>
<dbReference type="InterPro" id="IPR049326">
    <property type="entry name" value="Rhodopsin_dom_fungi"/>
</dbReference>
<keyword evidence="9" id="KW-1185">Reference proteome</keyword>
<comment type="caution">
    <text evidence="8">The sequence shown here is derived from an EMBL/GenBank/DDBJ whole genome shotgun (WGS) entry which is preliminary data.</text>
</comment>
<evidence type="ECO:0000256" key="2">
    <source>
        <dbReference type="ARBA" id="ARBA00022692"/>
    </source>
</evidence>
<evidence type="ECO:0000256" key="5">
    <source>
        <dbReference type="ARBA" id="ARBA00038359"/>
    </source>
</evidence>
<feature type="transmembrane region" description="Helical" evidence="6">
    <location>
        <begin position="178"/>
        <end position="201"/>
    </location>
</feature>
<evidence type="ECO:0000256" key="3">
    <source>
        <dbReference type="ARBA" id="ARBA00022989"/>
    </source>
</evidence>
<evidence type="ECO:0000256" key="4">
    <source>
        <dbReference type="ARBA" id="ARBA00023136"/>
    </source>
</evidence>
<organism evidence="8 9">
    <name type="scientific">Cephalotrichum gorgonifer</name>
    <dbReference type="NCBI Taxonomy" id="2041049"/>
    <lineage>
        <taxon>Eukaryota</taxon>
        <taxon>Fungi</taxon>
        <taxon>Dikarya</taxon>
        <taxon>Ascomycota</taxon>
        <taxon>Pezizomycotina</taxon>
        <taxon>Sordariomycetes</taxon>
        <taxon>Hypocreomycetidae</taxon>
        <taxon>Microascales</taxon>
        <taxon>Microascaceae</taxon>
        <taxon>Cephalotrichum</taxon>
    </lineage>
</organism>
<reference evidence="8" key="1">
    <citation type="submission" date="2018-03" db="EMBL/GenBank/DDBJ databases">
        <authorList>
            <person name="Guldener U."/>
        </authorList>
    </citation>
    <scope>NUCLEOTIDE SEQUENCE</scope>
</reference>
<dbReference type="PANTHER" id="PTHR33048">
    <property type="entry name" value="PTH11-LIKE INTEGRAL MEMBRANE PROTEIN (AFU_ORTHOLOGUE AFUA_5G11245)"/>
    <property type="match status" value="1"/>
</dbReference>
<evidence type="ECO:0000256" key="6">
    <source>
        <dbReference type="SAM" id="Phobius"/>
    </source>
</evidence>
<comment type="similarity">
    <text evidence="5">Belongs to the SAT4 family.</text>
</comment>
<evidence type="ECO:0000256" key="1">
    <source>
        <dbReference type="ARBA" id="ARBA00004141"/>
    </source>
</evidence>
<feature type="transmembrane region" description="Helical" evidence="6">
    <location>
        <begin position="213"/>
        <end position="231"/>
    </location>
</feature>
<protein>
    <recommendedName>
        <fullName evidence="7">Rhodopsin domain-containing protein</fullName>
    </recommendedName>
</protein>
<keyword evidence="4 6" id="KW-0472">Membrane</keyword>
<proteinExistence type="inferred from homology"/>
<name>A0AAE8MW50_9PEZI</name>
<dbReference type="AlphaFoldDB" id="A0AAE8MW50"/>